<dbReference type="SUPFAM" id="SSF53807">
    <property type="entry name" value="Helical backbone' metal receptor"/>
    <property type="match status" value="1"/>
</dbReference>
<dbReference type="RefSeq" id="WP_092595566.1">
    <property type="nucleotide sequence ID" value="NZ_FNFI01000003.1"/>
</dbReference>
<accession>A0A1G8WZQ2</accession>
<dbReference type="GO" id="GO:0030001">
    <property type="term" value="P:metal ion transport"/>
    <property type="evidence" value="ECO:0007669"/>
    <property type="project" value="InterPro"/>
</dbReference>
<sequence length="388" mass="43466">MMKKLKWLISIAAMLLLAACGSTADESNETLKIYTTVYPLQYIIDEIGGDTVETESIIPPGADGHSYEPTAGEMLKYADGDAVIYVGKGMEAFSENIAEALSNQDVSLIKLGSSQALFNSRQETFKGHENEAADDFIEGVNEHYHTGDTVELSSNESGEDIRWAVNNKNGTFENAGSGETFKTAAGEESFSIRASIFEQGEKVKEDIKDIKVDNHDSFDPHIWIDPLKMIEAAEILKEELIQLNEDDAEIFEENFNQLVQKLETLDGQFSDVLSDKKNGKIIVPHAAFGYWERYGIEQLPVSGYSMSEEPSQRQLATLMETAEKNHLKYVLFEQNSSGRISEVIQQEINAEAEYIHNMEVLTEENIDDEEDYISLMNKNLEVLDKVTE</sequence>
<proteinExistence type="predicted"/>
<dbReference type="OrthoDB" id="9810636at2"/>
<dbReference type="Proteomes" id="UP000242700">
    <property type="component" value="Unassembled WGS sequence"/>
</dbReference>
<dbReference type="EMBL" id="FNFI01000003">
    <property type="protein sequence ID" value="SDJ83065.1"/>
    <property type="molecule type" value="Genomic_DNA"/>
</dbReference>
<dbReference type="InterPro" id="IPR050492">
    <property type="entry name" value="Bact_metal-bind_prot9"/>
</dbReference>
<protein>
    <submittedName>
        <fullName evidence="2">Zinc transport system substrate-binding protein</fullName>
    </submittedName>
</protein>
<dbReference type="Gene3D" id="3.40.50.1980">
    <property type="entry name" value="Nitrogenase molybdenum iron protein domain"/>
    <property type="match status" value="2"/>
</dbReference>
<feature type="chain" id="PRO_5017469610" evidence="1">
    <location>
        <begin position="25"/>
        <end position="388"/>
    </location>
</feature>
<dbReference type="GO" id="GO:0046872">
    <property type="term" value="F:metal ion binding"/>
    <property type="evidence" value="ECO:0007669"/>
    <property type="project" value="InterPro"/>
</dbReference>
<dbReference type="PROSITE" id="PS51257">
    <property type="entry name" value="PROKAR_LIPOPROTEIN"/>
    <property type="match status" value="1"/>
</dbReference>
<dbReference type="PANTHER" id="PTHR42953">
    <property type="entry name" value="HIGH-AFFINITY ZINC UPTAKE SYSTEM PROTEIN ZNUA-RELATED"/>
    <property type="match status" value="1"/>
</dbReference>
<dbReference type="InterPro" id="IPR006127">
    <property type="entry name" value="ZnuA-like"/>
</dbReference>
<organism evidence="2 3">
    <name type="scientific">Jeotgalicoccus aerolatus</name>
    <dbReference type="NCBI Taxonomy" id="709510"/>
    <lineage>
        <taxon>Bacteria</taxon>
        <taxon>Bacillati</taxon>
        <taxon>Bacillota</taxon>
        <taxon>Bacilli</taxon>
        <taxon>Bacillales</taxon>
        <taxon>Staphylococcaceae</taxon>
        <taxon>Jeotgalicoccus</taxon>
    </lineage>
</organism>
<feature type="signal peptide" evidence="1">
    <location>
        <begin position="1"/>
        <end position="24"/>
    </location>
</feature>
<name>A0A1G8WZQ2_9STAP</name>
<evidence type="ECO:0000256" key="1">
    <source>
        <dbReference type="SAM" id="SignalP"/>
    </source>
</evidence>
<reference evidence="3" key="1">
    <citation type="submission" date="2016-10" db="EMBL/GenBank/DDBJ databases">
        <authorList>
            <person name="Varghese N."/>
            <person name="Submissions S."/>
        </authorList>
    </citation>
    <scope>NUCLEOTIDE SEQUENCE [LARGE SCALE GENOMIC DNA]</scope>
    <source>
        <strain evidence="3">CGMCC 1.8911</strain>
    </source>
</reference>
<dbReference type="Pfam" id="PF01297">
    <property type="entry name" value="ZnuA"/>
    <property type="match status" value="1"/>
</dbReference>
<dbReference type="PANTHER" id="PTHR42953:SF8">
    <property type="entry name" value="ZINT DOMAIN-CONTAINING PROTEIN"/>
    <property type="match status" value="1"/>
</dbReference>
<keyword evidence="1" id="KW-0732">Signal</keyword>
<dbReference type="AlphaFoldDB" id="A0A1G8WZQ2"/>
<dbReference type="STRING" id="586411.SAMN05216187_1037"/>
<evidence type="ECO:0000313" key="3">
    <source>
        <dbReference type="Proteomes" id="UP000242700"/>
    </source>
</evidence>
<gene>
    <name evidence="2" type="ORF">SAMN05216187_1037</name>
</gene>
<evidence type="ECO:0000313" key="2">
    <source>
        <dbReference type="EMBL" id="SDJ83065.1"/>
    </source>
</evidence>